<evidence type="ECO:0008006" key="3">
    <source>
        <dbReference type="Google" id="ProtNLM"/>
    </source>
</evidence>
<protein>
    <recommendedName>
        <fullName evidence="3">DUF115 domain-containing protein</fullName>
    </recommendedName>
</protein>
<dbReference type="Proteomes" id="UP000178264">
    <property type="component" value="Unassembled WGS sequence"/>
</dbReference>
<evidence type="ECO:0000313" key="2">
    <source>
        <dbReference type="Proteomes" id="UP000178264"/>
    </source>
</evidence>
<proteinExistence type="predicted"/>
<dbReference type="AlphaFoldDB" id="A0A1F7VCQ5"/>
<dbReference type="EMBL" id="MGER01000043">
    <property type="protein sequence ID" value="OGL87918.1"/>
    <property type="molecule type" value="Genomic_DNA"/>
</dbReference>
<reference evidence="1 2" key="1">
    <citation type="journal article" date="2016" name="Nat. Commun.">
        <title>Thousands of microbial genomes shed light on interconnected biogeochemical processes in an aquifer system.</title>
        <authorList>
            <person name="Anantharaman K."/>
            <person name="Brown C.T."/>
            <person name="Hug L.A."/>
            <person name="Sharon I."/>
            <person name="Castelle C.J."/>
            <person name="Probst A.J."/>
            <person name="Thomas B.C."/>
            <person name="Singh A."/>
            <person name="Wilkins M.J."/>
            <person name="Karaoz U."/>
            <person name="Brodie E.L."/>
            <person name="Williams K.H."/>
            <person name="Hubbard S.S."/>
            <person name="Banfield J.F."/>
        </authorList>
    </citation>
    <scope>NUCLEOTIDE SEQUENCE [LARGE SCALE GENOMIC DNA]</scope>
</reference>
<evidence type="ECO:0000313" key="1">
    <source>
        <dbReference type="EMBL" id="OGL87918.1"/>
    </source>
</evidence>
<name>A0A1F7VCQ5_9BACT</name>
<sequence length="254" mass="29754">MKRGRTCFILGNGPSLNDLDLTRLSQEETFVVNSFWQHPQYQDIKPKNYVLIDSDSFPKSEGETNACIEDLINRKTVISTHPTKLFFNIIGKNFIETQKLFPHNETYYLALYGFFTENLKFNICLDKILPNVKNVIVACIISAVYMGFERIYLLGCEHDFLAYPSTAHYEGFKHFYKTKQFDLSNKEEVRYYALAAHSYERHIDNVKTLFRNYRLLAWKLARTHPQVEIYNATPKSFLDIFPMVKFEDIPLTNA</sequence>
<accession>A0A1F7VCQ5</accession>
<organism evidence="1 2">
    <name type="scientific">Candidatus Uhrbacteria bacterium RIFCSPLOWO2_02_FULL_49_11</name>
    <dbReference type="NCBI Taxonomy" id="1802409"/>
    <lineage>
        <taxon>Bacteria</taxon>
        <taxon>Candidatus Uhriibacteriota</taxon>
    </lineage>
</organism>
<comment type="caution">
    <text evidence="1">The sequence shown here is derived from an EMBL/GenBank/DDBJ whole genome shotgun (WGS) entry which is preliminary data.</text>
</comment>
<dbReference type="Gene3D" id="3.90.1480.10">
    <property type="entry name" value="Alpha-2,3-sialyltransferase"/>
    <property type="match status" value="1"/>
</dbReference>
<gene>
    <name evidence="1" type="ORF">A3I42_00310</name>
</gene>